<comment type="caution">
    <text evidence="1">The sequence shown here is derived from an EMBL/GenBank/DDBJ whole genome shotgun (WGS) entry which is preliminary data.</text>
</comment>
<evidence type="ECO:0000313" key="1">
    <source>
        <dbReference type="EMBL" id="MDX2913836.1"/>
    </source>
</evidence>
<keyword evidence="2" id="KW-1185">Reference proteome</keyword>
<dbReference type="Proteomes" id="UP001271723">
    <property type="component" value="Unassembled WGS sequence"/>
</dbReference>
<evidence type="ECO:0000313" key="2">
    <source>
        <dbReference type="Proteomes" id="UP001271723"/>
    </source>
</evidence>
<evidence type="ECO:0008006" key="3">
    <source>
        <dbReference type="Google" id="ProtNLM"/>
    </source>
</evidence>
<dbReference type="EMBL" id="JARAVY010000017">
    <property type="protein sequence ID" value="MDX2913836.1"/>
    <property type="molecule type" value="Genomic_DNA"/>
</dbReference>
<dbReference type="RefSeq" id="WP_143673368.1">
    <property type="nucleotide sequence ID" value="NZ_JAGJBZ010000005.1"/>
</dbReference>
<name>A0ABU4LDI9_9ACTN</name>
<organism evidence="1 2">
    <name type="scientific">Streptomyces griseiscabiei</name>
    <dbReference type="NCBI Taxonomy" id="2993540"/>
    <lineage>
        <taxon>Bacteria</taxon>
        <taxon>Bacillati</taxon>
        <taxon>Actinomycetota</taxon>
        <taxon>Actinomycetes</taxon>
        <taxon>Kitasatosporales</taxon>
        <taxon>Streptomycetaceae</taxon>
        <taxon>Streptomyces</taxon>
    </lineage>
</organism>
<reference evidence="1 2" key="1">
    <citation type="journal article" date="2023" name="Microb. Genom.">
        <title>Mesoterricola silvestris gen. nov., sp. nov., Mesoterricola sediminis sp. nov., Geothrix oryzae sp. nov., Geothrix edaphica sp. nov., Geothrix rubra sp. nov., and Geothrix limicola sp. nov., six novel members of Acidobacteriota isolated from soils.</title>
        <authorList>
            <person name="Weisberg A.J."/>
            <person name="Pearce E."/>
            <person name="Kramer C.G."/>
            <person name="Chang J.H."/>
            <person name="Clarke C.R."/>
        </authorList>
    </citation>
    <scope>NUCLEOTIDE SEQUENCE [LARGE SCALE GENOMIC DNA]</scope>
    <source>
        <strain evidence="1 2">NRRL_B-2795</strain>
    </source>
</reference>
<accession>A0ABU4LDI9</accession>
<protein>
    <recommendedName>
        <fullName evidence="3">Phosphoadenosine phosphosulphate reductase domain-containing protein</fullName>
    </recommendedName>
</protein>
<gene>
    <name evidence="1" type="ORF">PV517_34855</name>
</gene>
<sequence>MPTAAPAAPALFSLPAPRGPARPVKRKTVLSYGLGADSTAILLMFLADPVRYGLAPDLSDLIVLHAVTGNEWPTSLSYVDRLVLPLLAERKVRVVQVARMGRSDSDGVLVLEDSRSTRRIHQAGPWRLSDWLLTGGTVPQMASGRRTCSIRFKGWVLDHWAVAEFGQSAFRRVIGYHAGERSRMEKDTKIQDRLNEKAGRVICEPSYPLVDAGMDRAAVEAYVLERLGEPIQKSYCTFCPFSGVCASRDRHEARLREHPDLAAEALMMEYASMALNEPMSLYGTRSLYQQLAEDERNDAVLTAFEDRLDAAPFSLYEVRRVYLPGRTKDCRRHHGARCPRPSWWCRTERTTVCRRAHSSFETAADGEQAELPPQCAGLEDGCRGSQVKGAAWRSVRTVWEGSRLEAEFTLLDWSREQGVRLRRGESSRINRLHYLERGEGYPSAEAYLVAAPSGADDKNRGSFERKWTEITGLIGTRWEPVRPLVHHPVRRGSRVVPVIRPSGVEHVPALELA</sequence>
<proteinExistence type="predicted"/>